<dbReference type="PROSITE" id="PS50090">
    <property type="entry name" value="MYB_LIKE"/>
    <property type="match status" value="2"/>
</dbReference>
<evidence type="ECO:0000256" key="3">
    <source>
        <dbReference type="ARBA" id="ARBA00022737"/>
    </source>
</evidence>
<dbReference type="AlphaFoldDB" id="A0A8R7K2M8"/>
<evidence type="ECO:0000256" key="12">
    <source>
        <dbReference type="ARBA" id="ARBA00078675"/>
    </source>
</evidence>
<keyword evidence="7" id="KW-0238">DNA-binding</keyword>
<name>A0A8R7K2M8_TRIUA</name>
<proteinExistence type="predicted"/>
<evidence type="ECO:0000256" key="8">
    <source>
        <dbReference type="ARBA" id="ARBA00023159"/>
    </source>
</evidence>
<reference evidence="17" key="1">
    <citation type="journal article" date="2013" name="Nature">
        <title>Draft genome of the wheat A-genome progenitor Triticum urartu.</title>
        <authorList>
            <person name="Ling H.Q."/>
            <person name="Zhao S."/>
            <person name="Liu D."/>
            <person name="Wang J."/>
            <person name="Sun H."/>
            <person name="Zhang C."/>
            <person name="Fan H."/>
            <person name="Li D."/>
            <person name="Dong L."/>
            <person name="Tao Y."/>
            <person name="Gao C."/>
            <person name="Wu H."/>
            <person name="Li Y."/>
            <person name="Cui Y."/>
            <person name="Guo X."/>
            <person name="Zheng S."/>
            <person name="Wang B."/>
            <person name="Yu K."/>
            <person name="Liang Q."/>
            <person name="Yang W."/>
            <person name="Lou X."/>
            <person name="Chen J."/>
            <person name="Feng M."/>
            <person name="Jian J."/>
            <person name="Zhang X."/>
            <person name="Luo G."/>
            <person name="Jiang Y."/>
            <person name="Liu J."/>
            <person name="Wang Z."/>
            <person name="Sha Y."/>
            <person name="Zhang B."/>
            <person name="Wu H."/>
            <person name="Tang D."/>
            <person name="Shen Q."/>
            <person name="Xue P."/>
            <person name="Zou S."/>
            <person name="Wang X."/>
            <person name="Liu X."/>
            <person name="Wang F."/>
            <person name="Yang Y."/>
            <person name="An X."/>
            <person name="Dong Z."/>
            <person name="Zhang K."/>
            <person name="Zhang X."/>
            <person name="Luo M.C."/>
            <person name="Dvorak J."/>
            <person name="Tong Y."/>
            <person name="Wang J."/>
            <person name="Yang H."/>
            <person name="Li Z."/>
            <person name="Wang D."/>
            <person name="Zhang A."/>
            <person name="Wang J."/>
        </authorList>
    </citation>
    <scope>NUCLEOTIDE SEQUENCE</scope>
    <source>
        <strain evidence="17">cv. G1812</strain>
    </source>
</reference>
<evidence type="ECO:0000256" key="10">
    <source>
        <dbReference type="ARBA" id="ARBA00023242"/>
    </source>
</evidence>
<evidence type="ECO:0000256" key="11">
    <source>
        <dbReference type="ARBA" id="ARBA00071221"/>
    </source>
</evidence>
<keyword evidence="2" id="KW-0217">Developmental protein</keyword>
<keyword evidence="4" id="KW-0221">Differentiation</keyword>
<dbReference type="InterPro" id="IPR009057">
    <property type="entry name" value="Homeodomain-like_sf"/>
</dbReference>
<dbReference type="FunFam" id="1.10.10.60:FF:000119">
    <property type="entry name" value="Transcription factor GAMYB"/>
    <property type="match status" value="1"/>
</dbReference>
<dbReference type="Proteomes" id="UP000015106">
    <property type="component" value="Chromosome 1"/>
</dbReference>
<feature type="compositionally biased region" description="Basic and acidic residues" evidence="13">
    <location>
        <begin position="1"/>
        <end position="10"/>
    </location>
</feature>
<evidence type="ECO:0000256" key="5">
    <source>
        <dbReference type="ARBA" id="ARBA00023015"/>
    </source>
</evidence>
<dbReference type="CDD" id="cd00167">
    <property type="entry name" value="SANT"/>
    <property type="match status" value="2"/>
</dbReference>
<dbReference type="GO" id="GO:0009555">
    <property type="term" value="P:pollen development"/>
    <property type="evidence" value="ECO:0007669"/>
    <property type="project" value="UniProtKB-ARBA"/>
</dbReference>
<dbReference type="FunFam" id="1.10.10.60:FF:000001">
    <property type="entry name" value="MYB-related transcription factor"/>
    <property type="match status" value="1"/>
</dbReference>
<keyword evidence="8" id="KW-0010">Activator</keyword>
<accession>A0A8R7K2M8</accession>
<evidence type="ECO:0000313" key="16">
    <source>
        <dbReference type="EnsemblPlants" id="TuG1812G0100003467.01.T02"/>
    </source>
</evidence>
<dbReference type="Gene3D" id="1.10.10.60">
    <property type="entry name" value="Homeodomain-like"/>
    <property type="match status" value="2"/>
</dbReference>
<evidence type="ECO:0000256" key="9">
    <source>
        <dbReference type="ARBA" id="ARBA00023163"/>
    </source>
</evidence>
<evidence type="ECO:0000256" key="1">
    <source>
        <dbReference type="ARBA" id="ARBA00004123"/>
    </source>
</evidence>
<feature type="domain" description="Myb-like" evidence="14">
    <location>
        <begin position="37"/>
        <end position="89"/>
    </location>
</feature>
<gene>
    <name evidence="16" type="primary">LOC125522202</name>
</gene>
<feature type="compositionally biased region" description="Low complexity" evidence="13">
    <location>
        <begin position="357"/>
        <end position="367"/>
    </location>
</feature>
<evidence type="ECO:0000256" key="4">
    <source>
        <dbReference type="ARBA" id="ARBA00022782"/>
    </source>
</evidence>
<dbReference type="InterPro" id="IPR017930">
    <property type="entry name" value="Myb_dom"/>
</dbReference>
<dbReference type="PANTHER" id="PTHR47995:SF9">
    <property type="entry name" value="TRANSCRIPTION FACTOR"/>
    <property type="match status" value="1"/>
</dbReference>
<reference evidence="16" key="2">
    <citation type="submission" date="2018-03" db="EMBL/GenBank/DDBJ databases">
        <title>The Triticum urartu genome reveals the dynamic nature of wheat genome evolution.</title>
        <authorList>
            <person name="Ling H."/>
            <person name="Ma B."/>
            <person name="Shi X."/>
            <person name="Liu H."/>
            <person name="Dong L."/>
            <person name="Sun H."/>
            <person name="Cao Y."/>
            <person name="Gao Q."/>
            <person name="Zheng S."/>
            <person name="Li Y."/>
            <person name="Yu Y."/>
            <person name="Du H."/>
            <person name="Qi M."/>
            <person name="Li Y."/>
            <person name="Yu H."/>
            <person name="Cui Y."/>
            <person name="Wang N."/>
            <person name="Chen C."/>
            <person name="Wu H."/>
            <person name="Zhao Y."/>
            <person name="Zhang J."/>
            <person name="Li Y."/>
            <person name="Zhou W."/>
            <person name="Zhang B."/>
            <person name="Hu W."/>
            <person name="Eijk M."/>
            <person name="Tang J."/>
            <person name="Witsenboer H."/>
            <person name="Zhao S."/>
            <person name="Li Z."/>
            <person name="Zhang A."/>
            <person name="Wang D."/>
            <person name="Liang C."/>
        </authorList>
    </citation>
    <scope>NUCLEOTIDE SEQUENCE [LARGE SCALE GENOMIC DNA]</scope>
    <source>
        <strain evidence="16">cv. G1812</strain>
    </source>
</reference>
<dbReference type="GO" id="GO:0005634">
    <property type="term" value="C:nucleus"/>
    <property type="evidence" value="ECO:0007669"/>
    <property type="project" value="UniProtKB-SubCell"/>
</dbReference>
<dbReference type="SMART" id="SM00717">
    <property type="entry name" value="SANT"/>
    <property type="match status" value="2"/>
</dbReference>
<feature type="region of interest" description="Disordered" evidence="13">
    <location>
        <begin position="1"/>
        <end position="45"/>
    </location>
</feature>
<protein>
    <recommendedName>
        <fullName evidence="11">Transcription factor GAMYB</fullName>
    </recommendedName>
    <alternativeName>
        <fullName evidence="12">OsGAMyb</fullName>
    </alternativeName>
</protein>
<dbReference type="Gramene" id="TuG1812G0100003467.01.T02">
    <property type="protein sequence ID" value="TuG1812G0100003467.01.T02"/>
    <property type="gene ID" value="TuG1812G0100003467.01"/>
</dbReference>
<evidence type="ECO:0000313" key="17">
    <source>
        <dbReference type="Proteomes" id="UP000015106"/>
    </source>
</evidence>
<dbReference type="PROSITE" id="PS51294">
    <property type="entry name" value="HTH_MYB"/>
    <property type="match status" value="2"/>
</dbReference>
<reference evidence="16" key="3">
    <citation type="submission" date="2022-06" db="UniProtKB">
        <authorList>
            <consortium name="EnsemblPlants"/>
        </authorList>
    </citation>
    <scope>IDENTIFICATION</scope>
</reference>
<evidence type="ECO:0000256" key="6">
    <source>
        <dbReference type="ARBA" id="ARBA00023089"/>
    </source>
</evidence>
<keyword evidence="3" id="KW-0677">Repeat</keyword>
<keyword evidence="9" id="KW-0804">Transcription</keyword>
<evidence type="ECO:0000256" key="7">
    <source>
        <dbReference type="ARBA" id="ARBA00023125"/>
    </source>
</evidence>
<keyword evidence="17" id="KW-1185">Reference proteome</keyword>
<organism evidence="16 17">
    <name type="scientific">Triticum urartu</name>
    <name type="common">Red wild einkorn</name>
    <name type="synonym">Crithodium urartu</name>
    <dbReference type="NCBI Taxonomy" id="4572"/>
    <lineage>
        <taxon>Eukaryota</taxon>
        <taxon>Viridiplantae</taxon>
        <taxon>Streptophyta</taxon>
        <taxon>Embryophyta</taxon>
        <taxon>Tracheophyta</taxon>
        <taxon>Spermatophyta</taxon>
        <taxon>Magnoliopsida</taxon>
        <taxon>Liliopsida</taxon>
        <taxon>Poales</taxon>
        <taxon>Poaceae</taxon>
        <taxon>BOP clade</taxon>
        <taxon>Pooideae</taxon>
        <taxon>Triticodae</taxon>
        <taxon>Triticeae</taxon>
        <taxon>Triticinae</taxon>
        <taxon>Triticum</taxon>
    </lineage>
</organism>
<dbReference type="GO" id="GO:0030154">
    <property type="term" value="P:cell differentiation"/>
    <property type="evidence" value="ECO:0007669"/>
    <property type="project" value="UniProtKB-KW"/>
</dbReference>
<dbReference type="PANTHER" id="PTHR47995">
    <property type="entry name" value="TRANSCRIPTION FACTOR MYB33-RELATED"/>
    <property type="match status" value="1"/>
</dbReference>
<evidence type="ECO:0000259" key="14">
    <source>
        <dbReference type="PROSITE" id="PS50090"/>
    </source>
</evidence>
<feature type="domain" description="Myb-like" evidence="14">
    <location>
        <begin position="90"/>
        <end position="140"/>
    </location>
</feature>
<evidence type="ECO:0000256" key="2">
    <source>
        <dbReference type="ARBA" id="ARBA00022473"/>
    </source>
</evidence>
<dbReference type="GO" id="GO:0003677">
    <property type="term" value="F:DNA binding"/>
    <property type="evidence" value="ECO:0007669"/>
    <property type="project" value="UniProtKB-KW"/>
</dbReference>
<dbReference type="InterPro" id="IPR001005">
    <property type="entry name" value="SANT/Myb"/>
</dbReference>
<dbReference type="GO" id="GO:0009908">
    <property type="term" value="P:flower development"/>
    <property type="evidence" value="ECO:0007669"/>
    <property type="project" value="UniProtKB-KW"/>
</dbReference>
<evidence type="ECO:0000259" key="15">
    <source>
        <dbReference type="PROSITE" id="PS51294"/>
    </source>
</evidence>
<keyword evidence="5" id="KW-0805">Transcription regulation</keyword>
<dbReference type="EnsemblPlants" id="TuG1812G0100003467.01.T02">
    <property type="protein sequence ID" value="TuG1812G0100003467.01.T02"/>
    <property type="gene ID" value="TuG1812G0100003467.01"/>
</dbReference>
<keyword evidence="6" id="KW-0287">Flowering</keyword>
<feature type="domain" description="HTH myb-type" evidence="15">
    <location>
        <begin position="37"/>
        <end position="89"/>
    </location>
</feature>
<feature type="domain" description="HTH myb-type" evidence="15">
    <location>
        <begin position="90"/>
        <end position="144"/>
    </location>
</feature>
<evidence type="ECO:0000256" key="13">
    <source>
        <dbReference type="SAM" id="MobiDB-lite"/>
    </source>
</evidence>
<sequence length="465" mass="51151">MTRAKSESDRVMPGPDQVDLASHDDDSARESPRRRAGPQLKKGPWTPAEDAILEAYVKKHGVQNWNVVQKDTGLLRCGKSCRLRWANHLRPDLKKGTFTKEEENLIIKLHSKMGNKWARMAARLPGRTDNEIKNYWNTRIKKCQRTSTPIYPAEICLQASNEDQHESADFSFSEKLANDLLHGNGLYDPSSTWGDFIDDQEALSYAPQLPDVSFSNLPGLYFESTNHGFMDQVNQAEVLKESEISFPWLNAAINGTFDGSHAFSNGNFSTSRPMTGPWKMELPSFQFAGSDPNNWSAYSRTCAAQGANFADPCMRSSAAMASAKFEHMCMIPGNSGQLEEPLPEAHAVSSAENQQLSVGSSSASTGSPCDAMVETSELHFLERDPNLYALANSCSPASPLCQASPDELPCSDFSSALISLAAASPVFVSDEPTILQYEKGFLLPHPEDSGADAFSHWNAMPPIFQ</sequence>
<feature type="compositionally biased region" description="Basic and acidic residues" evidence="13">
    <location>
        <begin position="21"/>
        <end position="33"/>
    </location>
</feature>
<dbReference type="Pfam" id="PF00249">
    <property type="entry name" value="Myb_DNA-binding"/>
    <property type="match status" value="2"/>
</dbReference>
<comment type="subcellular location">
    <subcellularLocation>
        <location evidence="1">Nucleus</location>
    </subcellularLocation>
</comment>
<keyword evidence="10" id="KW-0539">Nucleus</keyword>
<dbReference type="SUPFAM" id="SSF46689">
    <property type="entry name" value="Homeodomain-like"/>
    <property type="match status" value="1"/>
</dbReference>
<feature type="region of interest" description="Disordered" evidence="13">
    <location>
        <begin position="340"/>
        <end position="369"/>
    </location>
</feature>